<dbReference type="Proteomes" id="UP001589647">
    <property type="component" value="Unassembled WGS sequence"/>
</dbReference>
<proteinExistence type="predicted"/>
<comment type="caution">
    <text evidence="1">The sequence shown here is derived from an EMBL/GenBank/DDBJ whole genome shotgun (WGS) entry which is preliminary data.</text>
</comment>
<dbReference type="RefSeq" id="WP_189647075.1">
    <property type="nucleotide sequence ID" value="NZ_BMRC01000004.1"/>
</dbReference>
<protein>
    <submittedName>
        <fullName evidence="1">Uncharacterized protein</fullName>
    </submittedName>
</protein>
<evidence type="ECO:0000313" key="1">
    <source>
        <dbReference type="EMBL" id="MFB9202180.1"/>
    </source>
</evidence>
<dbReference type="EMBL" id="JBHMEI010000006">
    <property type="protein sequence ID" value="MFB9202180.1"/>
    <property type="molecule type" value="Genomic_DNA"/>
</dbReference>
<evidence type="ECO:0000313" key="2">
    <source>
        <dbReference type="Proteomes" id="UP001589647"/>
    </source>
</evidence>
<organism evidence="1 2">
    <name type="scientific">Nonomuraea spiralis</name>
    <dbReference type="NCBI Taxonomy" id="46182"/>
    <lineage>
        <taxon>Bacteria</taxon>
        <taxon>Bacillati</taxon>
        <taxon>Actinomycetota</taxon>
        <taxon>Actinomycetes</taxon>
        <taxon>Streptosporangiales</taxon>
        <taxon>Streptosporangiaceae</taxon>
        <taxon>Nonomuraea</taxon>
    </lineage>
</organism>
<sequence length="45" mass="4858">MSQARNTRLIGGGFWSPSQAVQAALGRSFDVVIHLHQVKAAQLLP</sequence>
<reference evidence="1 2" key="1">
    <citation type="submission" date="2024-09" db="EMBL/GenBank/DDBJ databases">
        <authorList>
            <person name="Sun Q."/>
            <person name="Mori K."/>
        </authorList>
    </citation>
    <scope>NUCLEOTIDE SEQUENCE [LARGE SCALE GENOMIC DNA]</scope>
    <source>
        <strain evidence="1 2">CCM 3426</strain>
    </source>
</reference>
<gene>
    <name evidence="1" type="ORF">ACFFV7_13355</name>
</gene>
<keyword evidence="2" id="KW-1185">Reference proteome</keyword>
<name>A0ABV5IDS0_9ACTN</name>
<accession>A0ABV5IDS0</accession>